<organism evidence="2 3">
    <name type="scientific">Romboutsia weinsteinii</name>
    <dbReference type="NCBI Taxonomy" id="2020949"/>
    <lineage>
        <taxon>Bacteria</taxon>
        <taxon>Bacillati</taxon>
        <taxon>Bacillota</taxon>
        <taxon>Clostridia</taxon>
        <taxon>Peptostreptococcales</taxon>
        <taxon>Peptostreptococcaceae</taxon>
        <taxon>Romboutsia</taxon>
    </lineage>
</organism>
<dbReference type="AlphaFoldDB" id="A0A371J9H4"/>
<dbReference type="RefSeq" id="WP_094366014.1">
    <property type="nucleotide sequence ID" value="NZ_NOJY02000002.1"/>
</dbReference>
<dbReference type="InterPro" id="IPR051448">
    <property type="entry name" value="CdaR-like_regulators"/>
</dbReference>
<keyword evidence="3" id="KW-1185">Reference proteome</keyword>
<name>A0A371J9H4_9FIRM</name>
<dbReference type="PANTHER" id="PTHR33744:SF15">
    <property type="entry name" value="CARBOHYDRATE DIACID REGULATOR"/>
    <property type="match status" value="1"/>
</dbReference>
<feature type="domain" description="PucR C-terminal helix-turn-helix" evidence="1">
    <location>
        <begin position="191"/>
        <end position="247"/>
    </location>
</feature>
<dbReference type="Proteomes" id="UP000215694">
    <property type="component" value="Unassembled WGS sequence"/>
</dbReference>
<dbReference type="InterPro" id="IPR025736">
    <property type="entry name" value="PucR_C-HTH_dom"/>
</dbReference>
<gene>
    <name evidence="2" type="ORF">CHL78_001605</name>
</gene>
<comment type="caution">
    <text evidence="2">The sequence shown here is derived from an EMBL/GenBank/DDBJ whole genome shotgun (WGS) entry which is preliminary data.</text>
</comment>
<dbReference type="InterPro" id="IPR042070">
    <property type="entry name" value="PucR_C-HTH_sf"/>
</dbReference>
<evidence type="ECO:0000313" key="3">
    <source>
        <dbReference type="Proteomes" id="UP000215694"/>
    </source>
</evidence>
<reference evidence="2 3" key="1">
    <citation type="journal article" date="2017" name="Genome Announc.">
        <title>Draft Genome Sequence of Romboutsia weinsteinii sp. nov. Strain CCRI-19649(T) Isolated from Surface Water.</title>
        <authorList>
            <person name="Maheux A.F."/>
            <person name="Boudreau D.K."/>
            <person name="Berube E."/>
            <person name="Boissinot M."/>
            <person name="Cantin P."/>
            <person name="Raymond F."/>
            <person name="Corbeil J."/>
            <person name="Omar R.F."/>
            <person name="Bergeron M.G."/>
        </authorList>
    </citation>
    <scope>NUCLEOTIDE SEQUENCE [LARGE SCALE GENOMIC DNA]</scope>
    <source>
        <strain evidence="2 3">CCRI-19649</strain>
    </source>
</reference>
<protein>
    <submittedName>
        <fullName evidence="2">PucR family transcriptional regulator</fullName>
    </submittedName>
</protein>
<dbReference type="Pfam" id="PF13556">
    <property type="entry name" value="HTH_30"/>
    <property type="match status" value="1"/>
</dbReference>
<dbReference type="EMBL" id="NOJY02000002">
    <property type="protein sequence ID" value="RDY29422.1"/>
    <property type="molecule type" value="Genomic_DNA"/>
</dbReference>
<accession>A0A371J9H4</accession>
<sequence length="255" mass="29856">MEDLIHFFEKQTNKKYNIFKYNDQKLKDSHSLVTFNNMTYVIDVEDDTELYNISGHTYVLYQHNLDFFTLKNVFHNLYENVNILEYKSFFIVNSSTKLNIDCTTPEIIESETYSSTYIIYLGDLENSTSLDFKLEILNQTLPVITKSNVANRFIEINDLAIYKTISLVSSDKHFSNLTNLSEIKNMDENLLHTGINFIENDLNISKTSSSLFLHRNTLIYRLEKIKEILGLDLKSFKDALVFYLSIKSYLYSKNT</sequence>
<dbReference type="OrthoDB" id="212459at2"/>
<dbReference type="PANTHER" id="PTHR33744">
    <property type="entry name" value="CARBOHYDRATE DIACID REGULATOR"/>
    <property type="match status" value="1"/>
</dbReference>
<dbReference type="Gene3D" id="1.10.10.2840">
    <property type="entry name" value="PucR C-terminal helix-turn-helix domain"/>
    <property type="match status" value="1"/>
</dbReference>
<evidence type="ECO:0000259" key="1">
    <source>
        <dbReference type="Pfam" id="PF13556"/>
    </source>
</evidence>
<evidence type="ECO:0000313" key="2">
    <source>
        <dbReference type="EMBL" id="RDY29422.1"/>
    </source>
</evidence>
<proteinExistence type="predicted"/>